<dbReference type="InterPro" id="IPR050416">
    <property type="entry name" value="FAD-linked_Oxidoreductase"/>
</dbReference>
<feature type="domain" description="FAD-binding PCMH-type" evidence="6">
    <location>
        <begin position="70"/>
        <end position="240"/>
    </location>
</feature>
<dbReference type="OrthoDB" id="2151789at2759"/>
<evidence type="ECO:0000259" key="6">
    <source>
        <dbReference type="PROSITE" id="PS51387"/>
    </source>
</evidence>
<feature type="chain" id="PRO_5012382942" description="FAD-binding PCMH-type domain-containing protein" evidence="5">
    <location>
        <begin position="17"/>
        <end position="496"/>
    </location>
</feature>
<proteinExistence type="inferred from homology"/>
<evidence type="ECO:0000256" key="2">
    <source>
        <dbReference type="ARBA" id="ARBA00022630"/>
    </source>
</evidence>
<dbReference type="PANTHER" id="PTHR42973:SF13">
    <property type="entry name" value="FAD-BINDING PCMH-TYPE DOMAIN-CONTAINING PROTEIN"/>
    <property type="match status" value="1"/>
</dbReference>
<dbReference type="InterPro" id="IPR016169">
    <property type="entry name" value="FAD-bd_PCMH_sub2"/>
</dbReference>
<evidence type="ECO:0000256" key="4">
    <source>
        <dbReference type="ARBA" id="ARBA00023002"/>
    </source>
</evidence>
<dbReference type="PANTHER" id="PTHR42973">
    <property type="entry name" value="BINDING OXIDOREDUCTASE, PUTATIVE (AFU_ORTHOLOGUE AFUA_1G17690)-RELATED"/>
    <property type="match status" value="1"/>
</dbReference>
<dbReference type="SUPFAM" id="SSF56176">
    <property type="entry name" value="FAD-binding/transporter-associated domain-like"/>
    <property type="match status" value="1"/>
</dbReference>
<dbReference type="STRING" id="703135.A0A2A9NS18"/>
<keyword evidence="2" id="KW-0285">Flavoprotein</keyword>
<accession>A0A2A9NS18</accession>
<organism evidence="7 8">
    <name type="scientific">Amanita thiersii Skay4041</name>
    <dbReference type="NCBI Taxonomy" id="703135"/>
    <lineage>
        <taxon>Eukaryota</taxon>
        <taxon>Fungi</taxon>
        <taxon>Dikarya</taxon>
        <taxon>Basidiomycota</taxon>
        <taxon>Agaricomycotina</taxon>
        <taxon>Agaricomycetes</taxon>
        <taxon>Agaricomycetidae</taxon>
        <taxon>Agaricales</taxon>
        <taxon>Pluteineae</taxon>
        <taxon>Amanitaceae</taxon>
        <taxon>Amanita</taxon>
    </lineage>
</organism>
<dbReference type="InterPro" id="IPR016167">
    <property type="entry name" value="FAD-bd_PCMH_sub1"/>
</dbReference>
<dbReference type="Pfam" id="PF01565">
    <property type="entry name" value="FAD_binding_4"/>
    <property type="match status" value="1"/>
</dbReference>
<name>A0A2A9NS18_9AGAR</name>
<evidence type="ECO:0000313" key="7">
    <source>
        <dbReference type="EMBL" id="PFH53329.1"/>
    </source>
</evidence>
<reference evidence="7 8" key="1">
    <citation type="submission" date="2014-02" db="EMBL/GenBank/DDBJ databases">
        <title>Transposable element dynamics among asymbiotic and ectomycorrhizal Amanita fungi.</title>
        <authorList>
            <consortium name="DOE Joint Genome Institute"/>
            <person name="Hess J."/>
            <person name="Skrede I."/>
            <person name="Wolfe B."/>
            <person name="LaButti K."/>
            <person name="Ohm R.A."/>
            <person name="Grigoriev I.V."/>
            <person name="Pringle A."/>
        </authorList>
    </citation>
    <scope>NUCLEOTIDE SEQUENCE [LARGE SCALE GENOMIC DNA]</scope>
    <source>
        <strain evidence="7 8">SKay4041</strain>
    </source>
</reference>
<evidence type="ECO:0000313" key="8">
    <source>
        <dbReference type="Proteomes" id="UP000242287"/>
    </source>
</evidence>
<dbReference type="GO" id="GO:0016491">
    <property type="term" value="F:oxidoreductase activity"/>
    <property type="evidence" value="ECO:0007669"/>
    <property type="project" value="UniProtKB-KW"/>
</dbReference>
<sequence>MSCVLTFALLLPLTLAANGGGLPSYETEITARDYSGICQILATNISPRSQVFFPVEKQYIGDITNWANSNTQLAACAVEPGTETDVAKILQILGKHRVPFAVKGGGHSPNPGFSSTRGVLIAMTRFRNVEYSAKSRRANIGAGLIWDDVYAALAPHEVSILGARVSGVGVAGFLLGGGYSWKTNQHGLAIDTVTAVRLVKPNGKISVVTRRSDPELFFGLKGGFNNFGIVTEFTMATFPQTQVWGGLITYTAAVIPRVALAVSTFCQNTNDPKASIITAFNSIPGQVLISHIMFYDAPSPPAGLFDDFLNIPSIVQDVSTRSLLSLVTAPPANITFGQRNAFNTVPILEYSSDMINAIANETMFWTRELSNKTATLLSYAIEPFLSSIPAFNKGATSAYPPDRSRVLSPFDISYSWLSGTYDNDFYLALRQSAAQLRAVAMEYGQNAVGNAAVYPNYALIGTPLKDMYGRNVPRLRALKKRVDPKNVMGLAGGWKF</sequence>
<gene>
    <name evidence="7" type="ORF">AMATHDRAFT_55211</name>
</gene>
<keyword evidence="3" id="KW-0274">FAD</keyword>
<dbReference type="InterPro" id="IPR036318">
    <property type="entry name" value="FAD-bd_PCMH-like_sf"/>
</dbReference>
<dbReference type="AlphaFoldDB" id="A0A2A9NS18"/>
<dbReference type="Gene3D" id="3.30.43.10">
    <property type="entry name" value="Uridine Diphospho-n-acetylenolpyruvylglucosamine Reductase, domain 2"/>
    <property type="match status" value="1"/>
</dbReference>
<dbReference type="Proteomes" id="UP000242287">
    <property type="component" value="Unassembled WGS sequence"/>
</dbReference>
<dbReference type="PROSITE" id="PS51387">
    <property type="entry name" value="FAD_PCMH"/>
    <property type="match status" value="1"/>
</dbReference>
<keyword evidence="4" id="KW-0560">Oxidoreductase</keyword>
<dbReference type="GO" id="GO:0071949">
    <property type="term" value="F:FAD binding"/>
    <property type="evidence" value="ECO:0007669"/>
    <property type="project" value="InterPro"/>
</dbReference>
<keyword evidence="8" id="KW-1185">Reference proteome</keyword>
<feature type="signal peptide" evidence="5">
    <location>
        <begin position="1"/>
        <end position="16"/>
    </location>
</feature>
<dbReference type="EMBL" id="KZ301974">
    <property type="protein sequence ID" value="PFH53329.1"/>
    <property type="molecule type" value="Genomic_DNA"/>
</dbReference>
<dbReference type="Gene3D" id="3.40.462.20">
    <property type="match status" value="1"/>
</dbReference>
<comment type="similarity">
    <text evidence="1">Belongs to the oxygen-dependent FAD-linked oxidoreductase family.</text>
</comment>
<evidence type="ECO:0000256" key="3">
    <source>
        <dbReference type="ARBA" id="ARBA00022827"/>
    </source>
</evidence>
<keyword evidence="5" id="KW-0732">Signal</keyword>
<dbReference type="InterPro" id="IPR012951">
    <property type="entry name" value="BBE"/>
</dbReference>
<dbReference type="InterPro" id="IPR006094">
    <property type="entry name" value="Oxid_FAD_bind_N"/>
</dbReference>
<protein>
    <recommendedName>
        <fullName evidence="6">FAD-binding PCMH-type domain-containing protein</fullName>
    </recommendedName>
</protein>
<evidence type="ECO:0000256" key="1">
    <source>
        <dbReference type="ARBA" id="ARBA00005466"/>
    </source>
</evidence>
<dbReference type="Pfam" id="PF08031">
    <property type="entry name" value="BBE"/>
    <property type="match status" value="1"/>
</dbReference>
<dbReference type="InterPro" id="IPR016166">
    <property type="entry name" value="FAD-bd_PCMH"/>
</dbReference>
<evidence type="ECO:0000256" key="5">
    <source>
        <dbReference type="SAM" id="SignalP"/>
    </source>
</evidence>
<dbReference type="Gene3D" id="3.30.465.10">
    <property type="match status" value="1"/>
</dbReference>